<evidence type="ECO:0000256" key="4">
    <source>
        <dbReference type="ARBA" id="ARBA00023163"/>
    </source>
</evidence>
<dbReference type="InterPro" id="IPR005119">
    <property type="entry name" value="LysR_subst-bd"/>
</dbReference>
<dbReference type="GO" id="GO:0003700">
    <property type="term" value="F:DNA-binding transcription factor activity"/>
    <property type="evidence" value="ECO:0007669"/>
    <property type="project" value="InterPro"/>
</dbReference>
<evidence type="ECO:0000256" key="2">
    <source>
        <dbReference type="ARBA" id="ARBA00023015"/>
    </source>
</evidence>
<gene>
    <name evidence="6" type="ORF">SM39_2030</name>
</gene>
<dbReference type="Gene3D" id="1.10.10.10">
    <property type="entry name" value="Winged helix-like DNA-binding domain superfamily/Winged helix DNA-binding domain"/>
    <property type="match status" value="1"/>
</dbReference>
<dbReference type="PROSITE" id="PS50931">
    <property type="entry name" value="HTH_LYSR"/>
    <property type="match status" value="1"/>
</dbReference>
<evidence type="ECO:0000313" key="6">
    <source>
        <dbReference type="EMBL" id="BAO34052.1"/>
    </source>
</evidence>
<dbReference type="Pfam" id="PF00126">
    <property type="entry name" value="HTH_1"/>
    <property type="match status" value="1"/>
</dbReference>
<dbReference type="AlphaFoldDB" id="A0AAT9F106"/>
<reference evidence="6" key="1">
    <citation type="journal article" date="2014" name="Genome Biol. Evol.">
        <title>Genome evolution and plasticity of Serratia marcescens, an important multidrug-resistant nosocomial pathogen.</title>
        <authorList>
            <person name="Iguchi A."/>
            <person name="Nagaya Y."/>
            <person name="Pradel E."/>
            <person name="Ooka T."/>
            <person name="Ogura Y."/>
            <person name="Katsura K."/>
            <person name="Kurokawa K."/>
            <person name="Oshima K."/>
            <person name="Hattori M."/>
            <person name="Parkhill J."/>
            <person name="Sebaihia M."/>
            <person name="Coulthurst S.J."/>
            <person name="Gotoh N."/>
            <person name="Thomson N.R."/>
            <person name="Ewbank J.J."/>
            <person name="Hayashi T."/>
        </authorList>
    </citation>
    <scope>NUCLEOTIDE SEQUENCE</scope>
    <source>
        <strain evidence="6">SM39</strain>
    </source>
</reference>
<dbReference type="SUPFAM" id="SSF53850">
    <property type="entry name" value="Periplasmic binding protein-like II"/>
    <property type="match status" value="1"/>
</dbReference>
<evidence type="ECO:0000259" key="5">
    <source>
        <dbReference type="PROSITE" id="PS50931"/>
    </source>
</evidence>
<sequence>MFKRAQLATFCMVVESESLTAAAERLFCVPSNVTKKLKELEMACGVTLFERERNRLSLTPEGRALYHKAKRFLAIEERARAQLEQDPVQGELRLGALDIALSHHLPQKLAHYRAQNRRVQLSVVQGYSLDLEFQLQKGALDVVFSDGPIEHPQMQSRRAFQERLVFIGGACRPALLAKSDLYVYSRQCHYRHLVDAWLQKQQVIPAALLEVECYDVIFACVTAGLGYAFVPESLARQRKVAYIECGNEMRSDIYAIWRKASDSRILHDFIDAVIRH</sequence>
<evidence type="ECO:0000256" key="3">
    <source>
        <dbReference type="ARBA" id="ARBA00023125"/>
    </source>
</evidence>
<feature type="domain" description="HTH lysR-type" evidence="5">
    <location>
        <begin position="6"/>
        <end position="59"/>
    </location>
</feature>
<accession>A0AAT9F106</accession>
<dbReference type="InterPro" id="IPR036388">
    <property type="entry name" value="WH-like_DNA-bd_sf"/>
</dbReference>
<protein>
    <submittedName>
        <fullName evidence="6">LysR-family transcriptional regulator</fullName>
    </submittedName>
</protein>
<dbReference type="Gene3D" id="3.40.190.290">
    <property type="match status" value="1"/>
</dbReference>
<dbReference type="EMBL" id="AP013063">
    <property type="protein sequence ID" value="BAO34052.1"/>
    <property type="molecule type" value="Genomic_DNA"/>
</dbReference>
<organism evidence="6">
    <name type="scientific">Serratia marcescens SM39</name>
    <dbReference type="NCBI Taxonomy" id="1334564"/>
    <lineage>
        <taxon>Bacteria</taxon>
        <taxon>Pseudomonadati</taxon>
        <taxon>Pseudomonadota</taxon>
        <taxon>Gammaproteobacteria</taxon>
        <taxon>Enterobacterales</taxon>
        <taxon>Yersiniaceae</taxon>
        <taxon>Serratia</taxon>
    </lineage>
</organism>
<dbReference type="SUPFAM" id="SSF46785">
    <property type="entry name" value="Winged helix' DNA-binding domain"/>
    <property type="match status" value="1"/>
</dbReference>
<dbReference type="RefSeq" id="WP_041035261.1">
    <property type="nucleotide sequence ID" value="NZ_AP013063.1"/>
</dbReference>
<keyword evidence="2" id="KW-0805">Transcription regulation</keyword>
<name>A0AAT9F106_SERMA</name>
<dbReference type="KEGG" id="smar:SM39_2030"/>
<keyword evidence="3" id="KW-0238">DNA-binding</keyword>
<dbReference type="InterPro" id="IPR000847">
    <property type="entry name" value="LysR_HTH_N"/>
</dbReference>
<comment type="similarity">
    <text evidence="1">Belongs to the LysR transcriptional regulatory family.</text>
</comment>
<proteinExistence type="inferred from homology"/>
<dbReference type="PANTHER" id="PTHR30126">
    <property type="entry name" value="HTH-TYPE TRANSCRIPTIONAL REGULATOR"/>
    <property type="match status" value="1"/>
</dbReference>
<dbReference type="Pfam" id="PF03466">
    <property type="entry name" value="LysR_substrate"/>
    <property type="match status" value="1"/>
</dbReference>
<dbReference type="InterPro" id="IPR036390">
    <property type="entry name" value="WH_DNA-bd_sf"/>
</dbReference>
<dbReference type="GO" id="GO:0000976">
    <property type="term" value="F:transcription cis-regulatory region binding"/>
    <property type="evidence" value="ECO:0007669"/>
    <property type="project" value="TreeGrafter"/>
</dbReference>
<evidence type="ECO:0000256" key="1">
    <source>
        <dbReference type="ARBA" id="ARBA00009437"/>
    </source>
</evidence>
<dbReference type="PANTHER" id="PTHR30126:SF40">
    <property type="entry name" value="HTH-TYPE TRANSCRIPTIONAL REGULATOR GLTR"/>
    <property type="match status" value="1"/>
</dbReference>
<keyword evidence="4" id="KW-0804">Transcription</keyword>